<comment type="caution">
    <text evidence="1">The sequence shown here is derived from an EMBL/GenBank/DDBJ whole genome shotgun (WGS) entry which is preliminary data.</text>
</comment>
<dbReference type="AlphaFoldDB" id="A0AAJ1WX34"/>
<protein>
    <submittedName>
        <fullName evidence="1">Uncharacterized protein</fullName>
    </submittedName>
</protein>
<dbReference type="Proteomes" id="UP001223420">
    <property type="component" value="Unassembled WGS sequence"/>
</dbReference>
<name>A0AAJ1WX34_9HYPH</name>
<dbReference type="RefSeq" id="WP_128754916.1">
    <property type="nucleotide sequence ID" value="NZ_FOQW01000011.1"/>
</dbReference>
<gene>
    <name evidence="1" type="ORF">QO001_003339</name>
</gene>
<accession>A0AAJ1WX34</accession>
<evidence type="ECO:0000313" key="1">
    <source>
        <dbReference type="EMBL" id="MDQ0544405.1"/>
    </source>
</evidence>
<proteinExistence type="predicted"/>
<sequence>MDLISPTAGCLPAPPQLPMTLVPHQSALQLDAALSLCRDALARAEATSAGTARAVAARGGEIMVPGPEAAR</sequence>
<evidence type="ECO:0000313" key="2">
    <source>
        <dbReference type="Proteomes" id="UP001223420"/>
    </source>
</evidence>
<organism evidence="1 2">
    <name type="scientific">Methylobacterium brachiatum</name>
    <dbReference type="NCBI Taxonomy" id="269660"/>
    <lineage>
        <taxon>Bacteria</taxon>
        <taxon>Pseudomonadati</taxon>
        <taxon>Pseudomonadota</taxon>
        <taxon>Alphaproteobacteria</taxon>
        <taxon>Hyphomicrobiales</taxon>
        <taxon>Methylobacteriaceae</taxon>
        <taxon>Methylobacterium</taxon>
    </lineage>
</organism>
<dbReference type="GeneID" id="90835637"/>
<reference evidence="1" key="1">
    <citation type="submission" date="2023-07" db="EMBL/GenBank/DDBJ databases">
        <title>Genomic Encyclopedia of Type Strains, Phase IV (KMG-IV): sequencing the most valuable type-strain genomes for metagenomic binning, comparative biology and taxonomic classification.</title>
        <authorList>
            <person name="Goeker M."/>
        </authorList>
    </citation>
    <scope>NUCLEOTIDE SEQUENCE</scope>
    <source>
        <strain evidence="1">DSM 19569</strain>
    </source>
</reference>
<dbReference type="EMBL" id="JAUSWL010000005">
    <property type="protein sequence ID" value="MDQ0544405.1"/>
    <property type="molecule type" value="Genomic_DNA"/>
</dbReference>